<feature type="region of interest" description="Disordered" evidence="1">
    <location>
        <begin position="29"/>
        <end position="49"/>
    </location>
</feature>
<proteinExistence type="predicted"/>
<evidence type="ECO:0000313" key="2">
    <source>
        <dbReference type="EMBL" id="ACL64099.1"/>
    </source>
</evidence>
<name>B8JD71_ANAD2</name>
<dbReference type="RefSeq" id="WP_012632125.1">
    <property type="nucleotide sequence ID" value="NC_011891.1"/>
</dbReference>
<protein>
    <submittedName>
        <fullName evidence="2">Uncharacterized protein</fullName>
    </submittedName>
</protein>
<sequence length="118" mass="11884">MPVAPVGAAAPALPAAAVAPQQSFAKALEARTGPGPAAPPAREPPRPTAGAAALAAVERAQARLDAVLTAARSGRTFTAQELLGLQAEAYRTVQTVDLAARLVEQGAQAVKQALNTQL</sequence>
<dbReference type="Proteomes" id="UP000007089">
    <property type="component" value="Chromosome"/>
</dbReference>
<organism evidence="2 3">
    <name type="scientific">Anaeromyxobacter dehalogenans (strain ATCC BAA-258 / DSM 21875 / 2CP-1)</name>
    <dbReference type="NCBI Taxonomy" id="455488"/>
    <lineage>
        <taxon>Bacteria</taxon>
        <taxon>Pseudomonadati</taxon>
        <taxon>Myxococcota</taxon>
        <taxon>Myxococcia</taxon>
        <taxon>Myxococcales</taxon>
        <taxon>Cystobacterineae</taxon>
        <taxon>Anaeromyxobacteraceae</taxon>
        <taxon>Anaeromyxobacter</taxon>
    </lineage>
</organism>
<accession>B8JD71</accession>
<evidence type="ECO:0000256" key="1">
    <source>
        <dbReference type="SAM" id="MobiDB-lite"/>
    </source>
</evidence>
<evidence type="ECO:0000313" key="3">
    <source>
        <dbReference type="Proteomes" id="UP000007089"/>
    </source>
</evidence>
<dbReference type="HOGENOM" id="CLU_2079823_0_0_7"/>
<dbReference type="EMBL" id="CP001359">
    <property type="protein sequence ID" value="ACL64099.1"/>
    <property type="molecule type" value="Genomic_DNA"/>
</dbReference>
<gene>
    <name evidence="2" type="ordered locus">A2cp1_0744</name>
</gene>
<reference evidence="2" key="1">
    <citation type="submission" date="2009-01" db="EMBL/GenBank/DDBJ databases">
        <title>Complete sequence of Anaeromyxobacter dehalogenans 2CP-1.</title>
        <authorList>
            <consortium name="US DOE Joint Genome Institute"/>
            <person name="Lucas S."/>
            <person name="Copeland A."/>
            <person name="Lapidus A."/>
            <person name="Glavina del Rio T."/>
            <person name="Dalin E."/>
            <person name="Tice H."/>
            <person name="Bruce D."/>
            <person name="Goodwin L."/>
            <person name="Pitluck S."/>
            <person name="Saunders E."/>
            <person name="Brettin T."/>
            <person name="Detter J.C."/>
            <person name="Han C."/>
            <person name="Larimer F."/>
            <person name="Land M."/>
            <person name="Hauser L."/>
            <person name="Kyrpides N."/>
            <person name="Ovchinnikova G."/>
            <person name="Beliaev A.S."/>
            <person name="Richardson P."/>
        </authorList>
    </citation>
    <scope>NUCLEOTIDE SEQUENCE</scope>
    <source>
        <strain evidence="2">2CP-1</strain>
    </source>
</reference>
<dbReference type="AlphaFoldDB" id="B8JD71"/>
<keyword evidence="3" id="KW-1185">Reference proteome</keyword>
<dbReference type="KEGG" id="acp:A2cp1_0744"/>